<evidence type="ECO:0000256" key="8">
    <source>
        <dbReference type="ARBA" id="ARBA00022679"/>
    </source>
</evidence>
<evidence type="ECO:0000256" key="3">
    <source>
        <dbReference type="ARBA" id="ARBA00005860"/>
    </source>
</evidence>
<keyword evidence="16 23" id="KW-0067">ATP-binding</keyword>
<dbReference type="Pfam" id="PF00069">
    <property type="entry name" value="Pkinase"/>
    <property type="match status" value="1"/>
</dbReference>
<dbReference type="GO" id="GO:0071363">
    <property type="term" value="P:cellular response to growth factor stimulus"/>
    <property type="evidence" value="ECO:0007669"/>
    <property type="project" value="TreeGrafter"/>
</dbReference>
<keyword evidence="24" id="KW-0464">Manganese</keyword>
<reference evidence="27" key="1">
    <citation type="submission" date="2023-04" db="EMBL/GenBank/DDBJ databases">
        <title>Chromosome-level genome of Chaenocephalus aceratus.</title>
        <authorList>
            <person name="Park H."/>
        </authorList>
    </citation>
    <scope>NUCLEOTIDE SEQUENCE</scope>
    <source>
        <strain evidence="27">DE</strain>
        <tissue evidence="27">Muscle</tissue>
    </source>
</reference>
<evidence type="ECO:0000256" key="25">
    <source>
        <dbReference type="SAM" id="MobiDB-lite"/>
    </source>
</evidence>
<dbReference type="Gene3D" id="3.30.200.20">
    <property type="entry name" value="Phosphorylase Kinase, domain 1"/>
    <property type="match status" value="1"/>
</dbReference>
<dbReference type="FunFam" id="3.10.170.20:FF:000002">
    <property type="entry name" value="Leishmanolysin like peptidase"/>
    <property type="match status" value="1"/>
</dbReference>
<dbReference type="SUPFAM" id="SSF57302">
    <property type="entry name" value="Snake toxin-like"/>
    <property type="match status" value="1"/>
</dbReference>
<feature type="non-terminal residue" evidence="27">
    <location>
        <position position="947"/>
    </location>
</feature>
<dbReference type="GO" id="GO:0006508">
    <property type="term" value="P:proteolysis"/>
    <property type="evidence" value="ECO:0007669"/>
    <property type="project" value="UniProtKB-KW"/>
</dbReference>
<proteinExistence type="inferred from homology"/>
<feature type="binding site" evidence="22">
    <location>
        <position position="812"/>
    </location>
    <ligand>
        <name>Zn(2+)</name>
        <dbReference type="ChEBI" id="CHEBI:29105"/>
        <note>catalytic</note>
    </ligand>
</feature>
<comment type="similarity">
    <text evidence="4 24">Belongs to the protein kinase superfamily. TKL Ser/Thr protein kinase family. TGFB receptor subfamily.</text>
</comment>
<keyword evidence="9 24" id="KW-0812">Transmembrane</keyword>
<evidence type="ECO:0000256" key="7">
    <source>
        <dbReference type="ARBA" id="ARBA00022670"/>
    </source>
</evidence>
<keyword evidence="24" id="KW-0460">Magnesium</keyword>
<dbReference type="Gene3D" id="2.10.60.10">
    <property type="entry name" value="CD59"/>
    <property type="match status" value="1"/>
</dbReference>
<keyword evidence="5 24" id="KW-0723">Serine/threonine-protein kinase</keyword>
<evidence type="ECO:0000256" key="22">
    <source>
        <dbReference type="PIRSR" id="PIRSR601577-2"/>
    </source>
</evidence>
<keyword evidence="7" id="KW-0645">Protease</keyword>
<evidence type="ECO:0000256" key="15">
    <source>
        <dbReference type="ARBA" id="ARBA00022833"/>
    </source>
</evidence>
<keyword evidence="28" id="KW-1185">Reference proteome</keyword>
<evidence type="ECO:0000259" key="26">
    <source>
        <dbReference type="PROSITE" id="PS50011"/>
    </source>
</evidence>
<organism evidence="27 28">
    <name type="scientific">Dissostichus eleginoides</name>
    <name type="common">Patagonian toothfish</name>
    <name type="synonym">Dissostichus amissus</name>
    <dbReference type="NCBI Taxonomy" id="100907"/>
    <lineage>
        <taxon>Eukaryota</taxon>
        <taxon>Metazoa</taxon>
        <taxon>Chordata</taxon>
        <taxon>Craniata</taxon>
        <taxon>Vertebrata</taxon>
        <taxon>Euteleostomi</taxon>
        <taxon>Actinopterygii</taxon>
        <taxon>Neopterygii</taxon>
        <taxon>Teleostei</taxon>
        <taxon>Neoteleostei</taxon>
        <taxon>Acanthomorphata</taxon>
        <taxon>Eupercaria</taxon>
        <taxon>Perciformes</taxon>
        <taxon>Notothenioidei</taxon>
        <taxon>Nototheniidae</taxon>
        <taxon>Dissostichus</taxon>
    </lineage>
</organism>
<evidence type="ECO:0000256" key="14">
    <source>
        <dbReference type="ARBA" id="ARBA00022801"/>
    </source>
</evidence>
<keyword evidence="17 24" id="KW-1133">Transmembrane helix</keyword>
<evidence type="ECO:0000256" key="23">
    <source>
        <dbReference type="PROSITE-ProRule" id="PRU10141"/>
    </source>
</evidence>
<dbReference type="GO" id="GO:0007155">
    <property type="term" value="P:cell adhesion"/>
    <property type="evidence" value="ECO:0007669"/>
    <property type="project" value="InterPro"/>
</dbReference>
<name>A0AAD9FHD6_DISEL</name>
<sequence length="947" mass="105409">MWCEASSPVCKDSVCFSNCSLASFCSSTDEICIALWRKTNGSMSVQTMCHDPSLPLEGLPPRLLLNFTSRDCTMLPAGGGEAEGGGQAAMMLCGCTGEHECNDKLLFNKGANGFSWLQSKDVLQVVVVSLVPPVLVALVAAAAFYFYRTHRPDKPRPPPARPAWPTKRTPDLYQAFGEGGQESSSWSKGHHPNDDMLSDVTDWRDHQLEPLPIKLEVLVGKGRFAEVWKACLLEGRVGGVNCYETVAVKVFPAVEFASWRNECYIFSDPTLQHDNVVRFLAAEERGPPGHRKYWLVLAYHSMGNLQDFLSAHTLSWEELVCMAGSIARGLAHLHSDTTPSGVPKVPVAHRDLKSSNLVVKSRRECALVDFGLALRLDLSLTVDVFANSGQVGTARYMAPEVLESRVNLEDLEAFKQMDVYSMSLVHWEMASRCQAIGEVKSYEPAFGSQVCEQPCVDSMRDLVLRDRGRPDIPTAWTENQGMSVFCSTITECWDHDPEARLTAHCVVERLTVLEEGEEEEEEGQEGEEGKSCRKHWIQEDSRRTLGCFSPCFPPDERPGGCDPSGSRRMEGLSGARLLGPVLLLSSLAALVSCHPGTCRHQAPPPKEVVHQVHLKPERLTKRSSPEDLQLQIKIIYDHSVDQLPADQRRLVKDKLFPQAIDYLQKVLSVRRRVGPVLLSRQCSTNQYLRKRDDPHRYCQDACADLTRCGPVSVPQHHLQQCKVCSESGKSCGPIGPPDGPGVEGSDFVLYVSGVTTERCGQENIVAYAAYCQLEAELDRPIAGYANLCPAMISSQPQEFEGMLSTVKHEIIHALGFSAGLFAFYHDDEGKPLTPRFASGLPAFNESLGLYQWSEAVIRRVVRLWDIRGGEMVRHQVHVLVTPRVVNEAMTGSHTQNRVFSRLTLALMEDSGWYRANYSLAERLDWGRGLGCDFVMKSCKFWIDRQRQ</sequence>
<protein>
    <recommendedName>
        <fullName evidence="24">Serine/threonine-protein kinase receptor</fullName>
        <ecNumber evidence="24">2.7.11.30</ecNumber>
    </recommendedName>
</protein>
<dbReference type="PANTHER" id="PTHR23255:SF51">
    <property type="entry name" value="TGF-BETA RECEPTOR TYPE-2"/>
    <property type="match status" value="1"/>
</dbReference>
<gene>
    <name evidence="27" type="ORF">KUDE01_005727</name>
</gene>
<dbReference type="Pfam" id="PF08917">
    <property type="entry name" value="ecTbetaR2"/>
    <property type="match status" value="1"/>
</dbReference>
<dbReference type="InterPro" id="IPR015013">
    <property type="entry name" value="Transforming_GF_b_rcpt_2_ecto"/>
</dbReference>
<evidence type="ECO:0000256" key="4">
    <source>
        <dbReference type="ARBA" id="ARBA00009605"/>
    </source>
</evidence>
<evidence type="ECO:0000256" key="5">
    <source>
        <dbReference type="ARBA" id="ARBA00022527"/>
    </source>
</evidence>
<evidence type="ECO:0000256" key="17">
    <source>
        <dbReference type="ARBA" id="ARBA00022989"/>
    </source>
</evidence>
<dbReference type="InterPro" id="IPR000719">
    <property type="entry name" value="Prot_kinase_dom"/>
</dbReference>
<keyword evidence="12 23" id="KW-0547">Nucleotide-binding</keyword>
<dbReference type="InterPro" id="IPR008271">
    <property type="entry name" value="Ser/Thr_kinase_AS"/>
</dbReference>
<keyword evidence="20 24" id="KW-0675">Receptor</keyword>
<evidence type="ECO:0000256" key="18">
    <source>
        <dbReference type="ARBA" id="ARBA00023049"/>
    </source>
</evidence>
<dbReference type="GO" id="GO:0043235">
    <property type="term" value="C:receptor complex"/>
    <property type="evidence" value="ECO:0007669"/>
    <property type="project" value="TreeGrafter"/>
</dbReference>
<dbReference type="PANTHER" id="PTHR23255">
    <property type="entry name" value="TRANSFORMING GROWTH FACTOR-BETA RECEPTOR TYPE I AND II"/>
    <property type="match status" value="1"/>
</dbReference>
<dbReference type="GO" id="GO:0007507">
    <property type="term" value="P:heart development"/>
    <property type="evidence" value="ECO:0007669"/>
    <property type="project" value="TreeGrafter"/>
</dbReference>
<dbReference type="GO" id="GO:0005524">
    <property type="term" value="F:ATP binding"/>
    <property type="evidence" value="ECO:0007669"/>
    <property type="project" value="UniProtKB-UniRule"/>
</dbReference>
<dbReference type="EMBL" id="JASDAP010000005">
    <property type="protein sequence ID" value="KAK1902767.1"/>
    <property type="molecule type" value="Genomic_DNA"/>
</dbReference>
<dbReference type="Gene3D" id="1.10.510.10">
    <property type="entry name" value="Transferase(Phosphotransferase) domain 1"/>
    <property type="match status" value="1"/>
</dbReference>
<dbReference type="InterPro" id="IPR000333">
    <property type="entry name" value="TGFB_receptor"/>
</dbReference>
<keyword evidence="10 22" id="KW-0479">Metal-binding</keyword>
<dbReference type="InterPro" id="IPR001577">
    <property type="entry name" value="Peptidase_M8"/>
</dbReference>
<evidence type="ECO:0000313" key="27">
    <source>
        <dbReference type="EMBL" id="KAK1902767.1"/>
    </source>
</evidence>
<comment type="similarity">
    <text evidence="3">Belongs to the peptidase M8 family.</text>
</comment>
<comment type="catalytic activity">
    <reaction evidence="24">
        <text>L-threonyl-[receptor-protein] + ATP = O-phospho-L-threonyl-[receptor-protein] + ADP + H(+)</text>
        <dbReference type="Rhea" id="RHEA:44880"/>
        <dbReference type="Rhea" id="RHEA-COMP:11024"/>
        <dbReference type="Rhea" id="RHEA-COMP:11025"/>
        <dbReference type="ChEBI" id="CHEBI:15378"/>
        <dbReference type="ChEBI" id="CHEBI:30013"/>
        <dbReference type="ChEBI" id="CHEBI:30616"/>
        <dbReference type="ChEBI" id="CHEBI:61977"/>
        <dbReference type="ChEBI" id="CHEBI:456216"/>
        <dbReference type="EC" id="2.7.11.30"/>
    </reaction>
</comment>
<feature type="binding site" evidence="23">
    <location>
        <position position="249"/>
    </location>
    <ligand>
        <name>ATP</name>
        <dbReference type="ChEBI" id="CHEBI:30616"/>
    </ligand>
</feature>
<feature type="domain" description="Protein kinase" evidence="26">
    <location>
        <begin position="213"/>
        <end position="513"/>
    </location>
</feature>
<comment type="cofactor">
    <cofactor evidence="24">
        <name>Mg(2+)</name>
        <dbReference type="ChEBI" id="CHEBI:18420"/>
    </cofactor>
    <cofactor evidence="24">
        <name>Mn(2+)</name>
        <dbReference type="ChEBI" id="CHEBI:29035"/>
    </cofactor>
</comment>
<dbReference type="FunFam" id="1.10.510.10:FF:000260">
    <property type="entry name" value="TGF-beta receptor type-2"/>
    <property type="match status" value="1"/>
</dbReference>
<comment type="cofactor">
    <cofactor evidence="22">
        <name>Zn(2+)</name>
        <dbReference type="ChEBI" id="CHEBI:29105"/>
    </cofactor>
    <text evidence="22">Binds 1 zinc ion per subunit.</text>
</comment>
<evidence type="ECO:0000256" key="13">
    <source>
        <dbReference type="ARBA" id="ARBA00022777"/>
    </source>
</evidence>
<dbReference type="Pfam" id="PF01457">
    <property type="entry name" value="Peptidase_M8"/>
    <property type="match status" value="1"/>
</dbReference>
<comment type="subcellular location">
    <subcellularLocation>
        <location evidence="1">Membrane raft</location>
    </subcellularLocation>
    <subcellularLocation>
        <location evidence="2 24">Membrane</location>
        <topology evidence="2 24">Single-pass type I membrane protein</topology>
    </subcellularLocation>
</comment>
<evidence type="ECO:0000256" key="6">
    <source>
        <dbReference type="ARBA" id="ARBA00022604"/>
    </source>
</evidence>
<dbReference type="CDD" id="cd14055">
    <property type="entry name" value="STKc_TGFbR2_like"/>
    <property type="match status" value="1"/>
</dbReference>
<dbReference type="GO" id="GO:0045121">
    <property type="term" value="C:membrane raft"/>
    <property type="evidence" value="ECO:0007669"/>
    <property type="project" value="UniProtKB-SubCell"/>
</dbReference>
<accession>A0AAD9FHD6</accession>
<keyword evidence="15 22" id="KW-0862">Zinc</keyword>
<dbReference type="EC" id="2.7.11.30" evidence="24"/>
<dbReference type="AlphaFoldDB" id="A0AAD9FHD6"/>
<dbReference type="Gene3D" id="3.90.132.10">
    <property type="entry name" value="Leishmanolysin , domain 2"/>
    <property type="match status" value="1"/>
</dbReference>
<evidence type="ECO:0000256" key="10">
    <source>
        <dbReference type="ARBA" id="ARBA00022723"/>
    </source>
</evidence>
<keyword evidence="18 22" id="KW-0482">Metalloprotease</keyword>
<comment type="caution">
    <text evidence="27">The sequence shown here is derived from an EMBL/GenBank/DDBJ whole genome shotgun (WGS) entry which is preliminary data.</text>
</comment>
<evidence type="ECO:0000256" key="11">
    <source>
        <dbReference type="ARBA" id="ARBA00022729"/>
    </source>
</evidence>
<dbReference type="Proteomes" id="UP001228049">
    <property type="component" value="Unassembled WGS sequence"/>
</dbReference>
<evidence type="ECO:0000256" key="21">
    <source>
        <dbReference type="PIRSR" id="PIRSR601577-1"/>
    </source>
</evidence>
<dbReference type="GO" id="GO:0004222">
    <property type="term" value="F:metalloendopeptidase activity"/>
    <property type="evidence" value="ECO:0007669"/>
    <property type="project" value="InterPro"/>
</dbReference>
<evidence type="ECO:0000256" key="1">
    <source>
        <dbReference type="ARBA" id="ARBA00004285"/>
    </source>
</evidence>
<feature type="transmembrane region" description="Helical" evidence="24">
    <location>
        <begin position="122"/>
        <end position="147"/>
    </location>
</feature>
<dbReference type="PROSITE" id="PS50011">
    <property type="entry name" value="PROTEIN_KINASE_DOM"/>
    <property type="match status" value="1"/>
</dbReference>
<dbReference type="SMART" id="SM00220">
    <property type="entry name" value="S_TKc"/>
    <property type="match status" value="1"/>
</dbReference>
<dbReference type="GO" id="GO:0005026">
    <property type="term" value="F:transforming growth factor beta receptor activity, type II"/>
    <property type="evidence" value="ECO:0007669"/>
    <property type="project" value="InterPro"/>
</dbReference>
<dbReference type="InterPro" id="IPR011009">
    <property type="entry name" value="Kinase-like_dom_sf"/>
</dbReference>
<dbReference type="PROSITE" id="PS00108">
    <property type="entry name" value="PROTEIN_KINASE_ST"/>
    <property type="match status" value="1"/>
</dbReference>
<dbReference type="InterPro" id="IPR017441">
    <property type="entry name" value="Protein_kinase_ATP_BS"/>
</dbReference>
<dbReference type="PRINTS" id="PR00653">
    <property type="entry name" value="ACTIVIN2R"/>
</dbReference>
<dbReference type="GO" id="GO:0046872">
    <property type="term" value="F:metal ion binding"/>
    <property type="evidence" value="ECO:0007669"/>
    <property type="project" value="UniProtKB-KW"/>
</dbReference>
<evidence type="ECO:0000313" key="28">
    <source>
        <dbReference type="Proteomes" id="UP001228049"/>
    </source>
</evidence>
<dbReference type="GO" id="GO:0005886">
    <property type="term" value="C:plasma membrane"/>
    <property type="evidence" value="ECO:0007669"/>
    <property type="project" value="TreeGrafter"/>
</dbReference>
<feature type="region of interest" description="Disordered" evidence="25">
    <location>
        <begin position="153"/>
        <end position="172"/>
    </location>
</feature>
<feature type="active site" evidence="21">
    <location>
        <position position="809"/>
    </location>
</feature>
<feature type="binding site" evidence="22">
    <location>
        <position position="808"/>
    </location>
    <ligand>
        <name>Zn(2+)</name>
        <dbReference type="ChEBI" id="CHEBI:29105"/>
        <note>catalytic</note>
    </ligand>
</feature>
<evidence type="ECO:0000256" key="9">
    <source>
        <dbReference type="ARBA" id="ARBA00022692"/>
    </source>
</evidence>
<evidence type="ECO:0000256" key="12">
    <source>
        <dbReference type="ARBA" id="ARBA00022741"/>
    </source>
</evidence>
<keyword evidence="13 24" id="KW-0418">Kinase</keyword>
<keyword evidence="19 24" id="KW-0472">Membrane</keyword>
<dbReference type="Gene3D" id="3.10.170.20">
    <property type="match status" value="1"/>
</dbReference>
<keyword evidence="8 24" id="KW-0808">Transferase</keyword>
<evidence type="ECO:0000256" key="24">
    <source>
        <dbReference type="RuleBase" id="RU361271"/>
    </source>
</evidence>
<dbReference type="SUPFAM" id="SSF55486">
    <property type="entry name" value="Metalloproteases ('zincins'), catalytic domain"/>
    <property type="match status" value="1"/>
</dbReference>
<evidence type="ECO:0000256" key="16">
    <source>
        <dbReference type="ARBA" id="ARBA00022840"/>
    </source>
</evidence>
<evidence type="ECO:0000256" key="19">
    <source>
        <dbReference type="ARBA" id="ARBA00023136"/>
    </source>
</evidence>
<keyword evidence="6" id="KW-0341">Growth regulation</keyword>
<dbReference type="SUPFAM" id="SSF56112">
    <property type="entry name" value="Protein kinase-like (PK-like)"/>
    <property type="match status" value="1"/>
</dbReference>
<evidence type="ECO:0000256" key="20">
    <source>
        <dbReference type="ARBA" id="ARBA00023170"/>
    </source>
</evidence>
<keyword evidence="14" id="KW-0378">Hydrolase</keyword>
<dbReference type="InterPro" id="IPR045860">
    <property type="entry name" value="Snake_toxin-like_sf"/>
</dbReference>
<keyword evidence="11" id="KW-0732">Signal</keyword>
<evidence type="ECO:0000256" key="2">
    <source>
        <dbReference type="ARBA" id="ARBA00004479"/>
    </source>
</evidence>
<dbReference type="PROSITE" id="PS00107">
    <property type="entry name" value="PROTEIN_KINASE_ATP"/>
    <property type="match status" value="1"/>
</dbReference>